<dbReference type="AlphaFoldDB" id="A0A1J0A7V3"/>
<dbReference type="GO" id="GO:0046872">
    <property type="term" value="F:metal ion binding"/>
    <property type="evidence" value="ECO:0007669"/>
    <property type="project" value="UniProtKB-KW"/>
</dbReference>
<evidence type="ECO:0000256" key="11">
    <source>
        <dbReference type="ARBA" id="ARBA00022741"/>
    </source>
</evidence>
<dbReference type="InterPro" id="IPR004101">
    <property type="entry name" value="Mur_ligase_C"/>
</dbReference>
<keyword evidence="10" id="KW-0479">Metal-binding</keyword>
<evidence type="ECO:0000256" key="16">
    <source>
        <dbReference type="ARBA" id="ARBA00047493"/>
    </source>
</evidence>
<evidence type="ECO:0000256" key="3">
    <source>
        <dbReference type="ARBA" id="ARBA00005150"/>
    </source>
</evidence>
<dbReference type="GO" id="GO:0005737">
    <property type="term" value="C:cytoplasm"/>
    <property type="evidence" value="ECO:0007669"/>
    <property type="project" value="TreeGrafter"/>
</dbReference>
<comment type="similarity">
    <text evidence="4 18">Belongs to the folylpolyglutamate synthase family.</text>
</comment>
<dbReference type="PROSITE" id="PS01011">
    <property type="entry name" value="FOLYLPOLYGLU_SYNT_1"/>
    <property type="match status" value="1"/>
</dbReference>
<evidence type="ECO:0000256" key="8">
    <source>
        <dbReference type="ARBA" id="ARBA00019357"/>
    </source>
</evidence>
<reference evidence="21 22" key="1">
    <citation type="submission" date="2016-09" db="EMBL/GenBank/DDBJ databases">
        <title>Vagococcus teuberi sp. nov., isolated from the Malian artisanal sour milk fene.</title>
        <authorList>
            <person name="Wullschleger S."/>
            <person name="Seifert C."/>
            <person name="Baumgartner S."/>
            <person name="Lacroix C."/>
            <person name="Bonfoh B."/>
            <person name="Stevens M.J."/>
            <person name="Meile L."/>
        </authorList>
    </citation>
    <scope>NUCLEOTIDE SEQUENCE [LARGE SCALE GENOMIC DNA]</scope>
    <source>
        <strain evidence="21 22">DSM 21459</strain>
    </source>
</reference>
<comment type="catalytic activity">
    <reaction evidence="16">
        <text>(6S)-5,6,7,8-tetrahydrofolyl-(gamma-L-Glu)(n) + L-glutamate + ATP = (6S)-5,6,7,8-tetrahydrofolyl-(gamma-L-Glu)(n+1) + ADP + phosphate + H(+)</text>
        <dbReference type="Rhea" id="RHEA:10580"/>
        <dbReference type="Rhea" id="RHEA-COMP:14738"/>
        <dbReference type="Rhea" id="RHEA-COMP:14740"/>
        <dbReference type="ChEBI" id="CHEBI:15378"/>
        <dbReference type="ChEBI" id="CHEBI:29985"/>
        <dbReference type="ChEBI" id="CHEBI:30616"/>
        <dbReference type="ChEBI" id="CHEBI:43474"/>
        <dbReference type="ChEBI" id="CHEBI:141005"/>
        <dbReference type="ChEBI" id="CHEBI:456216"/>
        <dbReference type="EC" id="6.3.2.17"/>
    </reaction>
</comment>
<keyword evidence="22" id="KW-1185">Reference proteome</keyword>
<evidence type="ECO:0000313" key="21">
    <source>
        <dbReference type="EMBL" id="APB31983.1"/>
    </source>
</evidence>
<keyword evidence="14" id="KW-0289">Folate biosynthesis</keyword>
<gene>
    <name evidence="21" type="ORF">BHY08_09285</name>
</gene>
<comment type="subunit">
    <text evidence="5">Monomer.</text>
</comment>
<evidence type="ECO:0000256" key="1">
    <source>
        <dbReference type="ARBA" id="ARBA00001946"/>
    </source>
</evidence>
<name>A0A1J0A7V3_9ENTE</name>
<organism evidence="21 22">
    <name type="scientific">Vagococcus teuberi</name>
    <dbReference type="NCBI Taxonomy" id="519472"/>
    <lineage>
        <taxon>Bacteria</taxon>
        <taxon>Bacillati</taxon>
        <taxon>Bacillota</taxon>
        <taxon>Bacilli</taxon>
        <taxon>Lactobacillales</taxon>
        <taxon>Enterococcaceae</taxon>
        <taxon>Vagococcus</taxon>
    </lineage>
</organism>
<evidence type="ECO:0000259" key="19">
    <source>
        <dbReference type="Pfam" id="PF02875"/>
    </source>
</evidence>
<dbReference type="InterPro" id="IPR036565">
    <property type="entry name" value="Mur-like_cat_sf"/>
</dbReference>
<comment type="cofactor">
    <cofactor evidence="1">
        <name>Mg(2+)</name>
        <dbReference type="ChEBI" id="CHEBI:18420"/>
    </cofactor>
</comment>
<dbReference type="SUPFAM" id="SSF53623">
    <property type="entry name" value="MurD-like peptide ligases, catalytic domain"/>
    <property type="match status" value="1"/>
</dbReference>
<dbReference type="GO" id="GO:0004326">
    <property type="term" value="F:tetrahydrofolylpolyglutamate synthase activity"/>
    <property type="evidence" value="ECO:0007669"/>
    <property type="project" value="UniProtKB-EC"/>
</dbReference>
<dbReference type="STRING" id="519472.BHY08_09285"/>
<dbReference type="GO" id="GO:0046656">
    <property type="term" value="P:folic acid biosynthetic process"/>
    <property type="evidence" value="ECO:0007669"/>
    <property type="project" value="UniProtKB-KW"/>
</dbReference>
<comment type="pathway">
    <text evidence="3">Cofactor biosynthesis; tetrahydrofolylpolyglutamate biosynthesis.</text>
</comment>
<comment type="pathway">
    <text evidence="2">Cofactor biosynthesis; tetrahydrofolate biosynthesis; 7,8-dihydrofolate from 2-amino-4-hydroxy-6-hydroxymethyl-7,8-dihydropteridine diphosphate and 4-aminobenzoate: step 2/2.</text>
</comment>
<dbReference type="NCBIfam" id="TIGR01499">
    <property type="entry name" value="folC"/>
    <property type="match status" value="1"/>
</dbReference>
<dbReference type="RefSeq" id="WP_071457591.1">
    <property type="nucleotide sequence ID" value="NZ_CP017267.1"/>
</dbReference>
<dbReference type="InterPro" id="IPR013221">
    <property type="entry name" value="Mur_ligase_cen"/>
</dbReference>
<keyword evidence="9 18" id="KW-0436">Ligase</keyword>
<dbReference type="SUPFAM" id="SSF53244">
    <property type="entry name" value="MurD-like peptide ligases, peptide-binding domain"/>
    <property type="match status" value="1"/>
</dbReference>
<evidence type="ECO:0000256" key="10">
    <source>
        <dbReference type="ARBA" id="ARBA00022723"/>
    </source>
</evidence>
<evidence type="ECO:0000256" key="9">
    <source>
        <dbReference type="ARBA" id="ARBA00022598"/>
    </source>
</evidence>
<evidence type="ECO:0000256" key="13">
    <source>
        <dbReference type="ARBA" id="ARBA00022842"/>
    </source>
</evidence>
<dbReference type="PANTHER" id="PTHR11136:SF0">
    <property type="entry name" value="DIHYDROFOLATE SYNTHETASE-RELATED"/>
    <property type="match status" value="1"/>
</dbReference>
<dbReference type="Gene3D" id="3.90.190.20">
    <property type="entry name" value="Mur ligase, C-terminal domain"/>
    <property type="match status" value="1"/>
</dbReference>
<evidence type="ECO:0000256" key="17">
    <source>
        <dbReference type="ARBA" id="ARBA00049161"/>
    </source>
</evidence>
<dbReference type="EMBL" id="CP017267">
    <property type="protein sequence ID" value="APB31983.1"/>
    <property type="molecule type" value="Genomic_DNA"/>
</dbReference>
<dbReference type="OrthoDB" id="9809356at2"/>
<dbReference type="KEGG" id="vte:BHY08_09285"/>
<evidence type="ECO:0000259" key="20">
    <source>
        <dbReference type="Pfam" id="PF08245"/>
    </source>
</evidence>
<evidence type="ECO:0000256" key="18">
    <source>
        <dbReference type="PIRNR" id="PIRNR001563"/>
    </source>
</evidence>
<dbReference type="InterPro" id="IPR001645">
    <property type="entry name" value="Folylpolyglutamate_synth"/>
</dbReference>
<dbReference type="Pfam" id="PF02875">
    <property type="entry name" value="Mur_ligase_C"/>
    <property type="match status" value="1"/>
</dbReference>
<evidence type="ECO:0000256" key="4">
    <source>
        <dbReference type="ARBA" id="ARBA00008276"/>
    </source>
</evidence>
<dbReference type="EC" id="6.3.2.17" evidence="7"/>
<evidence type="ECO:0000256" key="15">
    <source>
        <dbReference type="ARBA" id="ARBA00030592"/>
    </source>
</evidence>
<dbReference type="GO" id="GO:0008841">
    <property type="term" value="F:dihydrofolate synthase activity"/>
    <property type="evidence" value="ECO:0007669"/>
    <property type="project" value="UniProtKB-EC"/>
</dbReference>
<dbReference type="Proteomes" id="UP000191200">
    <property type="component" value="Chromosome"/>
</dbReference>
<evidence type="ECO:0000256" key="6">
    <source>
        <dbReference type="ARBA" id="ARBA00013023"/>
    </source>
</evidence>
<keyword evidence="12 18" id="KW-0067">ATP-binding</keyword>
<dbReference type="InterPro" id="IPR036615">
    <property type="entry name" value="Mur_ligase_C_dom_sf"/>
</dbReference>
<evidence type="ECO:0000256" key="14">
    <source>
        <dbReference type="ARBA" id="ARBA00022909"/>
    </source>
</evidence>
<dbReference type="PANTHER" id="PTHR11136">
    <property type="entry name" value="FOLYLPOLYGLUTAMATE SYNTHASE-RELATED"/>
    <property type="match status" value="1"/>
</dbReference>
<dbReference type="EC" id="6.3.2.12" evidence="6"/>
<keyword evidence="13" id="KW-0460">Magnesium</keyword>
<dbReference type="Pfam" id="PF08245">
    <property type="entry name" value="Mur_ligase_M"/>
    <property type="match status" value="1"/>
</dbReference>
<evidence type="ECO:0000256" key="2">
    <source>
        <dbReference type="ARBA" id="ARBA00004799"/>
    </source>
</evidence>
<sequence length="428" mass="48079">MEYGEIISWIHERTKFGIRPGLTRINYLLEQLDNPQDKLKIVHIGGTNGKGSTTTFLRCLLEQQGLRVGTFTSPYIESFNERIAINGQPIPNEDLVELCEKVIPIVNKMDEVPDLAHTVEFEVLTAMMFDYFVDKKVDIVLVEVGLGGRFDCTNVMTPLVSVITTIGLDHVDILGDTIEQVASQKAGIIKEGRPVIVGNVSDEAFDVISKEANSLHAPIKRYGVDFDSQYLQPTDNWGETFHFKSDKVDLKQLSINMVGKHQVDNASVAIEAFNEVADMLHLPVSNRDYQKGLQQAFWPGRMEKISDEPFIVLDGAHNDHAMEVLVDNLRREFSDKKIHTIFGALTTKDIQGMIGLLQSVNNLDLKVTTFDYPKACTKELYEEMGLTAYNHWQEALSDTLKEVSGDDLILITGSLYFISQVRQILLGE</sequence>
<dbReference type="GO" id="GO:0005524">
    <property type="term" value="F:ATP binding"/>
    <property type="evidence" value="ECO:0007669"/>
    <property type="project" value="UniProtKB-KW"/>
</dbReference>
<feature type="domain" description="Mur ligase central" evidence="20">
    <location>
        <begin position="44"/>
        <end position="272"/>
    </location>
</feature>
<protein>
    <recommendedName>
        <fullName evidence="8">Dihydrofolate synthase/folylpolyglutamate synthase</fullName>
        <ecNumber evidence="6">6.3.2.12</ecNumber>
        <ecNumber evidence="7">6.3.2.17</ecNumber>
    </recommendedName>
    <alternativeName>
        <fullName evidence="15">Tetrahydrofolylpolyglutamate synthase</fullName>
    </alternativeName>
</protein>
<dbReference type="PROSITE" id="PS01012">
    <property type="entry name" value="FOLYLPOLYGLU_SYNT_2"/>
    <property type="match status" value="1"/>
</dbReference>
<keyword evidence="11 18" id="KW-0547">Nucleotide-binding</keyword>
<dbReference type="FunFam" id="3.40.1190.10:FF:000004">
    <property type="entry name" value="Dihydrofolate synthase/folylpolyglutamate synthase"/>
    <property type="match status" value="1"/>
</dbReference>
<accession>A0A1J0A7V3</accession>
<feature type="domain" description="Mur ligase C-terminal" evidence="19">
    <location>
        <begin position="300"/>
        <end position="414"/>
    </location>
</feature>
<evidence type="ECO:0000256" key="12">
    <source>
        <dbReference type="ARBA" id="ARBA00022840"/>
    </source>
</evidence>
<evidence type="ECO:0000256" key="5">
    <source>
        <dbReference type="ARBA" id="ARBA00011245"/>
    </source>
</evidence>
<dbReference type="PIRSF" id="PIRSF001563">
    <property type="entry name" value="Folylpolyglu_synth"/>
    <property type="match status" value="1"/>
</dbReference>
<comment type="catalytic activity">
    <reaction evidence="17">
        <text>7,8-dihydropteroate + L-glutamate + ATP = 7,8-dihydrofolate + ADP + phosphate + H(+)</text>
        <dbReference type="Rhea" id="RHEA:23584"/>
        <dbReference type="ChEBI" id="CHEBI:15378"/>
        <dbReference type="ChEBI" id="CHEBI:17839"/>
        <dbReference type="ChEBI" id="CHEBI:29985"/>
        <dbReference type="ChEBI" id="CHEBI:30616"/>
        <dbReference type="ChEBI" id="CHEBI:43474"/>
        <dbReference type="ChEBI" id="CHEBI:57451"/>
        <dbReference type="ChEBI" id="CHEBI:456216"/>
        <dbReference type="EC" id="6.3.2.12"/>
    </reaction>
</comment>
<evidence type="ECO:0000256" key="7">
    <source>
        <dbReference type="ARBA" id="ARBA00013025"/>
    </source>
</evidence>
<dbReference type="InterPro" id="IPR018109">
    <property type="entry name" value="Folylpolyglutamate_synth_CS"/>
</dbReference>
<dbReference type="Gene3D" id="3.40.1190.10">
    <property type="entry name" value="Mur-like, catalytic domain"/>
    <property type="match status" value="1"/>
</dbReference>
<proteinExistence type="inferred from homology"/>
<evidence type="ECO:0000313" key="22">
    <source>
        <dbReference type="Proteomes" id="UP000191200"/>
    </source>
</evidence>